<accession>A0A1I4WSB7</accession>
<organism evidence="1 2">
    <name type="scientific">Nitrosomonas communis</name>
    <dbReference type="NCBI Taxonomy" id="44574"/>
    <lineage>
        <taxon>Bacteria</taxon>
        <taxon>Pseudomonadati</taxon>
        <taxon>Pseudomonadota</taxon>
        <taxon>Betaproteobacteria</taxon>
        <taxon>Nitrosomonadales</taxon>
        <taxon>Nitrosomonadaceae</taxon>
        <taxon>Nitrosomonas</taxon>
    </lineage>
</organism>
<keyword evidence="2" id="KW-1185">Reference proteome</keyword>
<sequence length="45" mass="4838">MPELNVPEGKIANGLFNVRSLWGSNPGCESVQRIMLGCGVKPPKI</sequence>
<name>A0A1I4WSB7_9PROT</name>
<protein>
    <submittedName>
        <fullName evidence="1">Uncharacterized protein</fullName>
    </submittedName>
</protein>
<evidence type="ECO:0000313" key="1">
    <source>
        <dbReference type="EMBL" id="SFN16172.1"/>
    </source>
</evidence>
<dbReference type="AlphaFoldDB" id="A0A1I4WSB7"/>
<evidence type="ECO:0000313" key="2">
    <source>
        <dbReference type="Proteomes" id="UP000183287"/>
    </source>
</evidence>
<dbReference type="Proteomes" id="UP000183287">
    <property type="component" value="Unassembled WGS sequence"/>
</dbReference>
<reference evidence="2" key="1">
    <citation type="submission" date="2016-10" db="EMBL/GenBank/DDBJ databases">
        <authorList>
            <person name="Varghese N."/>
            <person name="Submissions S."/>
        </authorList>
    </citation>
    <scope>NUCLEOTIDE SEQUENCE [LARGE SCALE GENOMIC DNA]</scope>
    <source>
        <strain evidence="2">Nm44</strain>
    </source>
</reference>
<proteinExistence type="predicted"/>
<dbReference type="EMBL" id="FOUB01000117">
    <property type="protein sequence ID" value="SFN16172.1"/>
    <property type="molecule type" value="Genomic_DNA"/>
</dbReference>
<gene>
    <name evidence="1" type="ORF">SAMN05421863_111711</name>
</gene>